<dbReference type="AlphaFoldDB" id="A0A5A9N386"/>
<feature type="compositionally biased region" description="Polar residues" evidence="1">
    <location>
        <begin position="686"/>
        <end position="701"/>
    </location>
</feature>
<reference evidence="2 3" key="1">
    <citation type="journal article" date="2019" name="Mol. Ecol. Resour.">
        <title>Chromosome-level genome assembly of Triplophysa tibetana, a fish adapted to the harsh high-altitude environment of the Tibetan Plateau.</title>
        <authorList>
            <person name="Yang X."/>
            <person name="Liu H."/>
            <person name="Ma Z."/>
            <person name="Zou Y."/>
            <person name="Zou M."/>
            <person name="Mao Y."/>
            <person name="Li X."/>
            <person name="Wang H."/>
            <person name="Chen T."/>
            <person name="Wang W."/>
            <person name="Yang R."/>
        </authorList>
    </citation>
    <scope>NUCLEOTIDE SEQUENCE [LARGE SCALE GENOMIC DNA]</scope>
    <source>
        <strain evidence="2">TTIB1903HZAU</strain>
        <tissue evidence="2">Muscle</tissue>
    </source>
</reference>
<feature type="region of interest" description="Disordered" evidence="1">
    <location>
        <begin position="1"/>
        <end position="107"/>
    </location>
</feature>
<accession>A0A5A9N386</accession>
<feature type="compositionally biased region" description="Polar residues" evidence="1">
    <location>
        <begin position="642"/>
        <end position="653"/>
    </location>
</feature>
<gene>
    <name evidence="2" type="ORF">E1301_Tti017207</name>
</gene>
<protein>
    <submittedName>
        <fullName evidence="2">Uncharacterized protein</fullName>
    </submittedName>
</protein>
<feature type="compositionally biased region" description="Polar residues" evidence="1">
    <location>
        <begin position="666"/>
        <end position="675"/>
    </location>
</feature>
<organism evidence="2 3">
    <name type="scientific">Triplophysa tibetana</name>
    <dbReference type="NCBI Taxonomy" id="1572043"/>
    <lineage>
        <taxon>Eukaryota</taxon>
        <taxon>Metazoa</taxon>
        <taxon>Chordata</taxon>
        <taxon>Craniata</taxon>
        <taxon>Vertebrata</taxon>
        <taxon>Euteleostomi</taxon>
        <taxon>Actinopterygii</taxon>
        <taxon>Neopterygii</taxon>
        <taxon>Teleostei</taxon>
        <taxon>Ostariophysi</taxon>
        <taxon>Cypriniformes</taxon>
        <taxon>Nemacheilidae</taxon>
        <taxon>Triplophysa</taxon>
    </lineage>
</organism>
<evidence type="ECO:0000256" key="1">
    <source>
        <dbReference type="SAM" id="MobiDB-lite"/>
    </source>
</evidence>
<feature type="compositionally biased region" description="Basic and acidic residues" evidence="1">
    <location>
        <begin position="91"/>
        <end position="104"/>
    </location>
</feature>
<sequence>MSSDKPEVKKTKMEESPAASDQPTHISKAPQKPLRGRPPKSKLLETQRQPPQSREENGKSLRRSSRLKMTQKKAARGKRRKESDAANTKEQGSKVFEKPGDKTSQHLTVLKKGTKKYVSRVKRDNPVDSQTIKTVTAALFPVQIEHNYGRLFDLESEEITLPQSEKNNGASVTDLQSVFRDSFQGKVSLEEQMEMSTDPIEKITVSLDAKVDTMTKSPPPLEAVFKVIQETSITKHTFTRKEISDMDELELVNTCSLQDGVQSAEIAGVAKVFLQDSDAFLDDDVEIGHCVVEIETYEDSESDSILVEEWPPDVKEKAPNDQTSDPVLSEELPSSPSLPKESATDLTKGRPKKQAMNPQARTKARLAALAEEKAAASKKAPSRQLNLLALCEEIADDIADDIADGIADSIASDVPVASDEKDVTQQTHAVELVEVSETKSETEDLISPTSCEITALPETPSERTAEPQETPKKRFFLSQVSLPLKTQEKKKLTRYQKLRQVELQRDKLTWTRVKKLKSDQAGQASSPKEAEAVSDSPALAAVPVQLPVPESVPKVSANEPRRALPAQAPPMPNGITSPKPKPVVDYKPYTPRRKYSPDDFELDCLEEETNKPVKPINKVKPEQSSLPAKVQPKPSVERKSCALTTTENKPTFSTQQEPAQTTQTESNNGGSSNTEPGADKKEVKNSSKPTNAAAQASNGVQSEGVWCCDV</sequence>
<evidence type="ECO:0000313" key="2">
    <source>
        <dbReference type="EMBL" id="KAA0704504.1"/>
    </source>
</evidence>
<feature type="compositionally biased region" description="Basic and acidic residues" evidence="1">
    <location>
        <begin position="1"/>
        <end position="15"/>
    </location>
</feature>
<proteinExistence type="predicted"/>
<dbReference type="Proteomes" id="UP000324632">
    <property type="component" value="Chromosome 22"/>
</dbReference>
<evidence type="ECO:0000313" key="3">
    <source>
        <dbReference type="Proteomes" id="UP000324632"/>
    </source>
</evidence>
<name>A0A5A9N386_9TELE</name>
<feature type="compositionally biased region" description="Low complexity" evidence="1">
    <location>
        <begin position="654"/>
        <end position="665"/>
    </location>
</feature>
<feature type="region of interest" description="Disordered" evidence="1">
    <location>
        <begin position="310"/>
        <end position="364"/>
    </location>
</feature>
<keyword evidence="3" id="KW-1185">Reference proteome</keyword>
<feature type="compositionally biased region" description="Acidic residues" evidence="1">
    <location>
        <begin position="598"/>
        <end position="607"/>
    </location>
</feature>
<feature type="compositionally biased region" description="Low complexity" evidence="1">
    <location>
        <begin position="329"/>
        <end position="341"/>
    </location>
</feature>
<feature type="compositionally biased region" description="Basic and acidic residues" evidence="1">
    <location>
        <begin position="460"/>
        <end position="472"/>
    </location>
</feature>
<comment type="caution">
    <text evidence="2">The sequence shown here is derived from an EMBL/GenBank/DDBJ whole genome shotgun (WGS) entry which is preliminary data.</text>
</comment>
<feature type="compositionally biased region" description="Basic residues" evidence="1">
    <location>
        <begin position="60"/>
        <end position="80"/>
    </location>
</feature>
<feature type="region of interest" description="Disordered" evidence="1">
    <location>
        <begin position="511"/>
        <end position="710"/>
    </location>
</feature>
<feature type="region of interest" description="Disordered" evidence="1">
    <location>
        <begin position="435"/>
        <end position="474"/>
    </location>
</feature>
<dbReference type="EMBL" id="SOYY01000022">
    <property type="protein sequence ID" value="KAA0704504.1"/>
    <property type="molecule type" value="Genomic_DNA"/>
</dbReference>